<dbReference type="OrthoDB" id="10251073at2759"/>
<dbReference type="SUPFAM" id="SSF47592">
    <property type="entry name" value="SWIB/MDM2 domain"/>
    <property type="match status" value="1"/>
</dbReference>
<evidence type="ECO:0000313" key="2">
    <source>
        <dbReference type="EMBL" id="KAJ1976790.1"/>
    </source>
</evidence>
<organism evidence="2 3">
    <name type="scientific">Dimargaris verticillata</name>
    <dbReference type="NCBI Taxonomy" id="2761393"/>
    <lineage>
        <taxon>Eukaryota</taxon>
        <taxon>Fungi</taxon>
        <taxon>Fungi incertae sedis</taxon>
        <taxon>Zoopagomycota</taxon>
        <taxon>Kickxellomycotina</taxon>
        <taxon>Dimargaritomycetes</taxon>
        <taxon>Dimargaritales</taxon>
        <taxon>Dimargaritaceae</taxon>
        <taxon>Dimargaris</taxon>
    </lineage>
</organism>
<feature type="domain" description="SWIB" evidence="1">
    <location>
        <begin position="190"/>
        <end position="269"/>
    </location>
</feature>
<evidence type="ECO:0000313" key="3">
    <source>
        <dbReference type="Proteomes" id="UP001151582"/>
    </source>
</evidence>
<sequence length="288" mass="32206">MGIDVTEFRADIDRKYQPRIASKDTVIAVTHTHPFRHASHHFSGLRWTLGILRKSDLATITSRKVRKQLEAEKCVCLSRVRRPLDMLINRCYRAIRAPSVRTAAPAVVQPKVQYESNGLSQCPPGPSLPLPCRERTPYIQHSMPGIGPVKHVLHAKKMSGPRQTPIGYINVRSTLGKMNAKIEGKPQHNPNQLVRPSPQLAALLQVEQTTKDKAVALFHAYIRAHKVQTPVPNGLIKSDAKLKAVTGKDHFYSVEVPKFVSNHISVVDEPVDPELETDDDEPRCTGQR</sequence>
<dbReference type="InterPro" id="IPR014876">
    <property type="entry name" value="DEK_C"/>
</dbReference>
<keyword evidence="3" id="KW-1185">Reference proteome</keyword>
<name>A0A9W8ECS3_9FUNG</name>
<comment type="caution">
    <text evidence="2">The sequence shown here is derived from an EMBL/GenBank/DDBJ whole genome shotgun (WGS) entry which is preliminary data.</text>
</comment>
<dbReference type="Proteomes" id="UP001151582">
    <property type="component" value="Unassembled WGS sequence"/>
</dbReference>
<dbReference type="SMART" id="SM00151">
    <property type="entry name" value="SWIB"/>
    <property type="match status" value="1"/>
</dbReference>
<protein>
    <recommendedName>
        <fullName evidence="1">SWIB domain-containing protein</fullName>
    </recommendedName>
</protein>
<dbReference type="EMBL" id="JANBQB010000400">
    <property type="protein sequence ID" value="KAJ1976790.1"/>
    <property type="molecule type" value="Genomic_DNA"/>
</dbReference>
<dbReference type="Pfam" id="PF02201">
    <property type="entry name" value="SWIB"/>
    <property type="match status" value="1"/>
</dbReference>
<dbReference type="PANTHER" id="PTHR13844">
    <property type="entry name" value="SWI/SNF-RELATED MATRIX-ASSOCIATED ACTIN-DEPENDENT REGULATOR OF CHROMATIN SUBFAMILY D"/>
    <property type="match status" value="1"/>
</dbReference>
<reference evidence="2" key="1">
    <citation type="submission" date="2022-07" db="EMBL/GenBank/DDBJ databases">
        <title>Phylogenomic reconstructions and comparative analyses of Kickxellomycotina fungi.</title>
        <authorList>
            <person name="Reynolds N.K."/>
            <person name="Stajich J.E."/>
            <person name="Barry K."/>
            <person name="Grigoriev I.V."/>
            <person name="Crous P."/>
            <person name="Smith M.E."/>
        </authorList>
    </citation>
    <scope>NUCLEOTIDE SEQUENCE</scope>
    <source>
        <strain evidence="2">RSA 567</strain>
    </source>
</reference>
<dbReference type="InterPro" id="IPR036885">
    <property type="entry name" value="SWIB_MDM2_dom_sf"/>
</dbReference>
<dbReference type="Pfam" id="PF08766">
    <property type="entry name" value="DEK_C"/>
    <property type="match status" value="1"/>
</dbReference>
<accession>A0A9W8ECS3</accession>
<dbReference type="CDD" id="cd10567">
    <property type="entry name" value="SWIB-MDM2_like"/>
    <property type="match status" value="1"/>
</dbReference>
<gene>
    <name evidence="2" type="ORF">H4R34_003842</name>
</gene>
<proteinExistence type="predicted"/>
<evidence type="ECO:0000259" key="1">
    <source>
        <dbReference type="SMART" id="SM00151"/>
    </source>
</evidence>
<dbReference type="Gene3D" id="1.10.245.10">
    <property type="entry name" value="SWIB/MDM2 domain"/>
    <property type="match status" value="1"/>
</dbReference>
<dbReference type="AlphaFoldDB" id="A0A9W8ECS3"/>
<dbReference type="InterPro" id="IPR003121">
    <property type="entry name" value="SWIB_MDM2_domain"/>
</dbReference>
<dbReference type="InterPro" id="IPR019835">
    <property type="entry name" value="SWIB_domain"/>
</dbReference>